<dbReference type="RefSeq" id="WP_092466255.1">
    <property type="nucleotide sequence ID" value="NZ_FNCZ01000001.1"/>
</dbReference>
<evidence type="ECO:0008006" key="4">
    <source>
        <dbReference type="Google" id="ProtNLM"/>
    </source>
</evidence>
<accession>A0A1G7XPA5</accession>
<protein>
    <recommendedName>
        <fullName evidence="4">Tetratricopeptide repeat-containing protein</fullName>
    </recommendedName>
</protein>
<dbReference type="SMART" id="SM00028">
    <property type="entry name" value="TPR"/>
    <property type="match status" value="6"/>
</dbReference>
<dbReference type="Proteomes" id="UP000199492">
    <property type="component" value="Unassembled WGS sequence"/>
</dbReference>
<reference evidence="3" key="1">
    <citation type="submission" date="2016-10" db="EMBL/GenBank/DDBJ databases">
        <authorList>
            <person name="Varghese N."/>
            <person name="Submissions S."/>
        </authorList>
    </citation>
    <scope>NUCLEOTIDE SEQUENCE [LARGE SCALE GENOMIC DNA]</scope>
    <source>
        <strain evidence="3">DSM 15363</strain>
    </source>
</reference>
<keyword evidence="1" id="KW-0732">Signal</keyword>
<feature type="signal peptide" evidence="1">
    <location>
        <begin position="1"/>
        <end position="19"/>
    </location>
</feature>
<sequence length="594" mass="69548">MKQCFSVILFLVFSYSCFAQNSEDQAESYYKKAEFKKAEFIYKNLLKEKPLNSNYIYKLVDIYQQLEQYNDAETILKQRLSISRNPELVVALGYNFQLKDSIITANKLYDEAIAFVDDKPNYIYIIAKKFEDYSLSDQAIRLYEKGKILTPDRNYSIQLARIYGDQGNVEQMFVNYIDYIHYKPNTLNNVKRSISDFISENKDSENNSYLRRLLLKKIQQNPEAYWYEMLSWLYVQEKAYNKSFIQEKALYKRNPESLDRLIELAVTAQKDNDDDTSKSIFNYILENTQDPSTALTAHQYILEIDTKNADDKMLKQIDDTYNNLLKEFGKSELTLPLQLAYGKFLAFNQKDTEAATTFLKKSLTLNVSKFQEAKVKLLLADILVLQEKFNEALIFYSQIQANLKNSTIAQEARFKVAKTSYYKGDFDWAESQLKILKSSTSQLIANDALDLKLLISDNKYEDSTQTALKYYAKADLFAFQNKTDDAILLLDKILEEHKGESITDQALYQQAKLYEKKKQYTKAEANYQNIIKDYGEDILVDDTLYYLAELYNNFLAKPEEAKLLYEKIIFEHQDSIYFIEARKKFRMLRGDSIN</sequence>
<dbReference type="STRING" id="262004.SAMN04489796_101778"/>
<gene>
    <name evidence="2" type="ORF">SAMN04489796_101778</name>
</gene>
<dbReference type="EMBL" id="FNCZ01000001">
    <property type="protein sequence ID" value="SDG85853.1"/>
    <property type="molecule type" value="Genomic_DNA"/>
</dbReference>
<dbReference type="PANTHER" id="PTHR12558:SF13">
    <property type="entry name" value="CELL DIVISION CYCLE PROTEIN 27 HOMOLOG"/>
    <property type="match status" value="1"/>
</dbReference>
<dbReference type="PANTHER" id="PTHR12558">
    <property type="entry name" value="CELL DIVISION CYCLE 16,23,27"/>
    <property type="match status" value="1"/>
</dbReference>
<dbReference type="InterPro" id="IPR019734">
    <property type="entry name" value="TPR_rpt"/>
</dbReference>
<evidence type="ECO:0000313" key="3">
    <source>
        <dbReference type="Proteomes" id="UP000199492"/>
    </source>
</evidence>
<organism evidence="2 3">
    <name type="scientific">Winogradskyella thalassocola</name>
    <dbReference type="NCBI Taxonomy" id="262004"/>
    <lineage>
        <taxon>Bacteria</taxon>
        <taxon>Pseudomonadati</taxon>
        <taxon>Bacteroidota</taxon>
        <taxon>Flavobacteriia</taxon>
        <taxon>Flavobacteriales</taxon>
        <taxon>Flavobacteriaceae</taxon>
        <taxon>Winogradskyella</taxon>
    </lineage>
</organism>
<name>A0A1G7XPA5_9FLAO</name>
<dbReference type="PROSITE" id="PS51257">
    <property type="entry name" value="PROKAR_LIPOPROTEIN"/>
    <property type="match status" value="1"/>
</dbReference>
<keyword evidence="3" id="KW-1185">Reference proteome</keyword>
<dbReference type="AlphaFoldDB" id="A0A1G7XPA5"/>
<dbReference type="Gene3D" id="1.25.40.10">
    <property type="entry name" value="Tetratricopeptide repeat domain"/>
    <property type="match status" value="3"/>
</dbReference>
<evidence type="ECO:0000256" key="1">
    <source>
        <dbReference type="SAM" id="SignalP"/>
    </source>
</evidence>
<dbReference type="SUPFAM" id="SSF48452">
    <property type="entry name" value="TPR-like"/>
    <property type="match status" value="2"/>
</dbReference>
<evidence type="ECO:0000313" key="2">
    <source>
        <dbReference type="EMBL" id="SDG85853.1"/>
    </source>
</evidence>
<proteinExistence type="predicted"/>
<dbReference type="InterPro" id="IPR011990">
    <property type="entry name" value="TPR-like_helical_dom_sf"/>
</dbReference>
<feature type="chain" id="PRO_5011683866" description="Tetratricopeptide repeat-containing protein" evidence="1">
    <location>
        <begin position="20"/>
        <end position="594"/>
    </location>
</feature>
<dbReference type="OrthoDB" id="9763354at2"/>
<dbReference type="Pfam" id="PF13174">
    <property type="entry name" value="TPR_6"/>
    <property type="match status" value="1"/>
</dbReference>